<dbReference type="InterPro" id="IPR045851">
    <property type="entry name" value="AMP-bd_C_sf"/>
</dbReference>
<accession>A0ABV8D850</accession>
<keyword evidence="4" id="KW-1185">Reference proteome</keyword>
<dbReference type="SUPFAM" id="SSF56801">
    <property type="entry name" value="Acetyl-CoA synthetase-like"/>
    <property type="match status" value="1"/>
</dbReference>
<dbReference type="InterPro" id="IPR000873">
    <property type="entry name" value="AMP-dep_synth/lig_dom"/>
</dbReference>
<dbReference type="PANTHER" id="PTHR43767">
    <property type="entry name" value="LONG-CHAIN-FATTY-ACID--COA LIGASE"/>
    <property type="match status" value="1"/>
</dbReference>
<protein>
    <submittedName>
        <fullName evidence="3">Class I adenylate-forming enzyme family protein</fullName>
    </submittedName>
</protein>
<proteinExistence type="predicted"/>
<dbReference type="InterPro" id="IPR050237">
    <property type="entry name" value="ATP-dep_AMP-bd_enzyme"/>
</dbReference>
<evidence type="ECO:0000313" key="4">
    <source>
        <dbReference type="Proteomes" id="UP001595693"/>
    </source>
</evidence>
<dbReference type="InterPro" id="IPR042099">
    <property type="entry name" value="ANL_N_sf"/>
</dbReference>
<evidence type="ECO:0000259" key="2">
    <source>
        <dbReference type="Pfam" id="PF13193"/>
    </source>
</evidence>
<evidence type="ECO:0000259" key="1">
    <source>
        <dbReference type="Pfam" id="PF00501"/>
    </source>
</evidence>
<dbReference type="Proteomes" id="UP001595693">
    <property type="component" value="Unassembled WGS sequence"/>
</dbReference>
<dbReference type="Gene3D" id="3.30.300.30">
    <property type="match status" value="1"/>
</dbReference>
<dbReference type="Pfam" id="PF13193">
    <property type="entry name" value="AMP-binding_C"/>
    <property type="match status" value="1"/>
</dbReference>
<sequence>MAFPSLRSLVVRFLLSRLRTARSVARLAYRRHAHKPALIDRRGTLTYAQLQERVQRLQAWMQAQGVKKGDVVFTLLPETGEQYEARLATFENGTIFASFHKHLPADAALATMVRVRPAVLIHDPLLSAPILQAVREQLPGIHLLALGEDYEQALAQHAPAPGTAALHEDDIFALHMTSGTTGLPKSIGYSNRKYLDSVRLISKSIDFRPPASRQDVNMLGLPLTGPGSGLVLPTLLAGATLVMPEDFSAATLAALIQKHRVSRAFLSPSAIIDLLDEPTLGQYDLSSLTHVPYGSEMMPAPKIAEAIRRFGPIFQQGYGCLEALPPITWLLPHQHVDAQGQPLGNDILSTVGRVMPGVQVVIRDEQFAPLPLGQMGLITVLTPVRFDGYWLDPEKTQETLRDGWVVMGDVGYFDAAGYLHVLGRSADRVLRHGQWLNPREVEEVAHTHPAVKEACLVQHGARAVLVLSLRQSWRTGHDWQALEHDLAQYLAHKLPADHQPDDVRIVEEIPRSFLNKMLRREVRLMLEAAPARVAHAPTTGSPTASLSAAHP</sequence>
<dbReference type="InterPro" id="IPR020845">
    <property type="entry name" value="AMP-binding_CS"/>
</dbReference>
<dbReference type="PANTHER" id="PTHR43767:SF1">
    <property type="entry name" value="NONRIBOSOMAL PEPTIDE SYNTHASE PES1 (EUROFUNG)-RELATED"/>
    <property type="match status" value="1"/>
</dbReference>
<evidence type="ECO:0000313" key="3">
    <source>
        <dbReference type="EMBL" id="MFC3934506.1"/>
    </source>
</evidence>
<dbReference type="EMBL" id="JBHSAJ010000018">
    <property type="protein sequence ID" value="MFC3934506.1"/>
    <property type="molecule type" value="Genomic_DNA"/>
</dbReference>
<reference evidence="4" key="1">
    <citation type="journal article" date="2019" name="Int. J. Syst. Evol. Microbiol.">
        <title>The Global Catalogue of Microorganisms (GCM) 10K type strain sequencing project: providing services to taxonomists for standard genome sequencing and annotation.</title>
        <authorList>
            <consortium name="The Broad Institute Genomics Platform"/>
            <consortium name="The Broad Institute Genome Sequencing Center for Infectious Disease"/>
            <person name="Wu L."/>
            <person name="Ma J."/>
        </authorList>
    </citation>
    <scope>NUCLEOTIDE SEQUENCE [LARGE SCALE GENOMIC DNA]</scope>
    <source>
        <strain evidence="4">CCUG 2113</strain>
    </source>
</reference>
<dbReference type="RefSeq" id="WP_055398772.1">
    <property type="nucleotide sequence ID" value="NZ_JAMXAX010000073.1"/>
</dbReference>
<dbReference type="InterPro" id="IPR025110">
    <property type="entry name" value="AMP-bd_C"/>
</dbReference>
<feature type="domain" description="AMP-binding enzyme C-terminal" evidence="2">
    <location>
        <begin position="440"/>
        <end position="511"/>
    </location>
</feature>
<dbReference type="Pfam" id="PF00501">
    <property type="entry name" value="AMP-binding"/>
    <property type="match status" value="1"/>
</dbReference>
<feature type="domain" description="AMP-dependent synthetase/ligase" evidence="1">
    <location>
        <begin position="30"/>
        <end position="390"/>
    </location>
</feature>
<name>A0ABV8D850_9BURK</name>
<gene>
    <name evidence="3" type="ORF">ACFOW3_07700</name>
</gene>
<dbReference type="Gene3D" id="3.40.50.12780">
    <property type="entry name" value="N-terminal domain of ligase-like"/>
    <property type="match status" value="1"/>
</dbReference>
<dbReference type="PROSITE" id="PS00455">
    <property type="entry name" value="AMP_BINDING"/>
    <property type="match status" value="1"/>
</dbReference>
<comment type="caution">
    <text evidence="3">The sequence shown here is derived from an EMBL/GenBank/DDBJ whole genome shotgun (WGS) entry which is preliminary data.</text>
</comment>
<organism evidence="3 4">
    <name type="scientific">Acidovorax facilis</name>
    <dbReference type="NCBI Taxonomy" id="12917"/>
    <lineage>
        <taxon>Bacteria</taxon>
        <taxon>Pseudomonadati</taxon>
        <taxon>Pseudomonadota</taxon>
        <taxon>Betaproteobacteria</taxon>
        <taxon>Burkholderiales</taxon>
        <taxon>Comamonadaceae</taxon>
        <taxon>Acidovorax</taxon>
    </lineage>
</organism>